<dbReference type="SMART" id="SM00382">
    <property type="entry name" value="AAA"/>
    <property type="match status" value="2"/>
</dbReference>
<keyword evidence="3 7" id="KW-0067">ATP-binding</keyword>
<dbReference type="InterPro" id="IPR003439">
    <property type="entry name" value="ABC_transporter-like_ATP-bd"/>
</dbReference>
<dbReference type="Pfam" id="PF16326">
    <property type="entry name" value="ABC_tran_CTD"/>
    <property type="match status" value="1"/>
</dbReference>
<evidence type="ECO:0000256" key="1">
    <source>
        <dbReference type="ARBA" id="ARBA00022737"/>
    </source>
</evidence>
<evidence type="ECO:0000256" key="2">
    <source>
        <dbReference type="ARBA" id="ARBA00022741"/>
    </source>
</evidence>
<dbReference type="InterPro" id="IPR027417">
    <property type="entry name" value="P-loop_NTPase"/>
</dbReference>
<sequence>MLHIKNLNYRIVGRPIFDGASATVHNNDKVGFVGRNGTGKTTLLKIISGEIPSESGDINVPNKTKMGKVAQELPSGEVSLIDTVLASDVEREALLKEAETTTDPTRIAEVHERLVDINADTAPSRAARILAGLGFNEAAQQEPCSSLSGGWRMRVALASLLFAEPDFLLLDEPTNHLDLEATIWLEGYLKTYPGTLLLVSHDRALLNNVANKIIHLENQQLISYTGNYDQFEQVRRERLEHQASQHAKQQEQRKHIQSFIDRFKAKASKAKQAQSRVKMLERMKPIAAVSEDSTLAFNFPSPQELAPPLINLDRVDIGYEPGKPILKNLDLRIDMEDRIALLGANGNGKSTLVKLLAGRLEPQDGQLYKSSKLKVGYFAQDQAEELDLEATPYTLMARLMKVGTPESKVRAQLGRFGFGVNHVATKVGKLSGGEKARLLFALSTRDAPHILLMDEPTNHLDVDSREALIQAMNTFEGAIILVSHDPHLIELTADRFWLVADGSVQPYEGDLEDYKRLLMEQRRKERQKTRKLSNDKTTDGEVPRTKGVSKKEKRRLAAEARASGGDHKKAVRLAEQKMEKFQVKKEKLEAELADPLIYQGDNSKQLELTKEIGKIEKDLAKAEAQWLEAQEKLEISG</sequence>
<feature type="compositionally biased region" description="Basic and acidic residues" evidence="5">
    <location>
        <begin position="532"/>
        <end position="544"/>
    </location>
</feature>
<proteinExistence type="predicted"/>
<feature type="domain" description="ABC transporter" evidence="6">
    <location>
        <begin position="2"/>
        <end position="243"/>
    </location>
</feature>
<evidence type="ECO:0000313" key="7">
    <source>
        <dbReference type="EMBL" id="MFD2207807.1"/>
    </source>
</evidence>
<dbReference type="InterPro" id="IPR032781">
    <property type="entry name" value="ABC_tran_Xtn"/>
</dbReference>
<feature type="domain" description="ABC transporter" evidence="6">
    <location>
        <begin position="310"/>
        <end position="526"/>
    </location>
</feature>
<dbReference type="Gene3D" id="3.40.50.300">
    <property type="entry name" value="P-loop containing nucleotide triphosphate hydrolases"/>
    <property type="match status" value="2"/>
</dbReference>
<dbReference type="Pfam" id="PF00005">
    <property type="entry name" value="ABC_tran"/>
    <property type="match status" value="2"/>
</dbReference>
<dbReference type="InterPro" id="IPR017871">
    <property type="entry name" value="ABC_transporter-like_CS"/>
</dbReference>
<dbReference type="PROSITE" id="PS50893">
    <property type="entry name" value="ABC_TRANSPORTER_2"/>
    <property type="match status" value="2"/>
</dbReference>
<keyword evidence="4" id="KW-0175">Coiled coil</keyword>
<dbReference type="Pfam" id="PF12848">
    <property type="entry name" value="ABC_tran_Xtn"/>
    <property type="match status" value="1"/>
</dbReference>
<dbReference type="PROSITE" id="PS00211">
    <property type="entry name" value="ABC_TRANSPORTER_1"/>
    <property type="match status" value="2"/>
</dbReference>
<dbReference type="InterPro" id="IPR003593">
    <property type="entry name" value="AAA+_ATPase"/>
</dbReference>
<dbReference type="InterPro" id="IPR032524">
    <property type="entry name" value="ABC_tran_C"/>
</dbReference>
<feature type="region of interest" description="Disordered" evidence="5">
    <location>
        <begin position="524"/>
        <end position="569"/>
    </location>
</feature>
<dbReference type="Proteomes" id="UP001597294">
    <property type="component" value="Unassembled WGS sequence"/>
</dbReference>
<evidence type="ECO:0000259" key="6">
    <source>
        <dbReference type="PROSITE" id="PS50893"/>
    </source>
</evidence>
<evidence type="ECO:0000256" key="5">
    <source>
        <dbReference type="SAM" id="MobiDB-lite"/>
    </source>
</evidence>
<dbReference type="InterPro" id="IPR050611">
    <property type="entry name" value="ABCF"/>
</dbReference>
<dbReference type="GO" id="GO:0005524">
    <property type="term" value="F:ATP binding"/>
    <property type="evidence" value="ECO:0007669"/>
    <property type="project" value="UniProtKB-KW"/>
</dbReference>
<reference evidence="8" key="1">
    <citation type="journal article" date="2019" name="Int. J. Syst. Evol. Microbiol.">
        <title>The Global Catalogue of Microorganisms (GCM) 10K type strain sequencing project: providing services to taxonomists for standard genome sequencing and annotation.</title>
        <authorList>
            <consortium name="The Broad Institute Genomics Platform"/>
            <consortium name="The Broad Institute Genome Sequencing Center for Infectious Disease"/>
            <person name="Wu L."/>
            <person name="Ma J."/>
        </authorList>
    </citation>
    <scope>NUCLEOTIDE SEQUENCE [LARGE SCALE GENOMIC DNA]</scope>
    <source>
        <strain evidence="8">CGMCC 4.7192</strain>
    </source>
</reference>
<dbReference type="PANTHER" id="PTHR19211:SF14">
    <property type="entry name" value="ATP-BINDING CASSETTE SUB-FAMILY F MEMBER 1"/>
    <property type="match status" value="1"/>
</dbReference>
<name>A0ABW5BNW5_9PROT</name>
<keyword evidence="2" id="KW-0547">Nucleotide-binding</keyword>
<evidence type="ECO:0000256" key="4">
    <source>
        <dbReference type="SAM" id="Coils"/>
    </source>
</evidence>
<dbReference type="RefSeq" id="WP_380254816.1">
    <property type="nucleotide sequence ID" value="NZ_JBHUII010000013.1"/>
</dbReference>
<protein>
    <submittedName>
        <fullName evidence="7">ABC-F family ATP-binding cassette domain-containing protein</fullName>
    </submittedName>
</protein>
<dbReference type="EMBL" id="JBHUII010000013">
    <property type="protein sequence ID" value="MFD2207807.1"/>
    <property type="molecule type" value="Genomic_DNA"/>
</dbReference>
<evidence type="ECO:0000313" key="8">
    <source>
        <dbReference type="Proteomes" id="UP001597294"/>
    </source>
</evidence>
<keyword evidence="1" id="KW-0677">Repeat</keyword>
<dbReference type="SUPFAM" id="SSF52540">
    <property type="entry name" value="P-loop containing nucleoside triphosphate hydrolases"/>
    <property type="match status" value="2"/>
</dbReference>
<feature type="coiled-coil region" evidence="4">
    <location>
        <begin position="571"/>
        <end position="632"/>
    </location>
</feature>
<dbReference type="PANTHER" id="PTHR19211">
    <property type="entry name" value="ATP-BINDING TRANSPORT PROTEIN-RELATED"/>
    <property type="match status" value="1"/>
</dbReference>
<comment type="caution">
    <text evidence="7">The sequence shown here is derived from an EMBL/GenBank/DDBJ whole genome shotgun (WGS) entry which is preliminary data.</text>
</comment>
<organism evidence="7 8">
    <name type="scientific">Kiloniella antarctica</name>
    <dbReference type="NCBI Taxonomy" id="1550907"/>
    <lineage>
        <taxon>Bacteria</taxon>
        <taxon>Pseudomonadati</taxon>
        <taxon>Pseudomonadota</taxon>
        <taxon>Alphaproteobacteria</taxon>
        <taxon>Rhodospirillales</taxon>
        <taxon>Kiloniellaceae</taxon>
        <taxon>Kiloniella</taxon>
    </lineage>
</organism>
<gene>
    <name evidence="7" type="ORF">ACFSKO_19505</name>
</gene>
<dbReference type="CDD" id="cd03221">
    <property type="entry name" value="ABCF_EF-3"/>
    <property type="match status" value="2"/>
</dbReference>
<keyword evidence="8" id="KW-1185">Reference proteome</keyword>
<evidence type="ECO:0000256" key="3">
    <source>
        <dbReference type="ARBA" id="ARBA00022840"/>
    </source>
</evidence>
<accession>A0ABW5BNW5</accession>